<dbReference type="OrthoDB" id="2387165at2759"/>
<reference evidence="2 3" key="1">
    <citation type="journal article" date="2012" name="Science">
        <title>The Paleozoic origin of enzymatic lignin decomposition reconstructed from 31 fungal genomes.</title>
        <authorList>
            <person name="Floudas D."/>
            <person name="Binder M."/>
            <person name="Riley R."/>
            <person name="Barry K."/>
            <person name="Blanchette R.A."/>
            <person name="Henrissat B."/>
            <person name="Martinez A.T."/>
            <person name="Otillar R."/>
            <person name="Spatafora J.W."/>
            <person name="Yadav J.S."/>
            <person name="Aerts A."/>
            <person name="Benoit I."/>
            <person name="Boyd A."/>
            <person name="Carlson A."/>
            <person name="Copeland A."/>
            <person name="Coutinho P.M."/>
            <person name="de Vries R.P."/>
            <person name="Ferreira P."/>
            <person name="Findley K."/>
            <person name="Foster B."/>
            <person name="Gaskell J."/>
            <person name="Glotzer D."/>
            <person name="Gorecki P."/>
            <person name="Heitman J."/>
            <person name="Hesse C."/>
            <person name="Hori C."/>
            <person name="Igarashi K."/>
            <person name="Jurgens J.A."/>
            <person name="Kallen N."/>
            <person name="Kersten P."/>
            <person name="Kohler A."/>
            <person name="Kuees U."/>
            <person name="Kumar T.K.A."/>
            <person name="Kuo A."/>
            <person name="LaButti K."/>
            <person name="Larrondo L.F."/>
            <person name="Lindquist E."/>
            <person name="Ling A."/>
            <person name="Lombard V."/>
            <person name="Lucas S."/>
            <person name="Lundell T."/>
            <person name="Martin R."/>
            <person name="McLaughlin D.J."/>
            <person name="Morgenstern I."/>
            <person name="Morin E."/>
            <person name="Murat C."/>
            <person name="Nagy L.G."/>
            <person name="Nolan M."/>
            <person name="Ohm R.A."/>
            <person name="Patyshakuliyeva A."/>
            <person name="Rokas A."/>
            <person name="Ruiz-Duenas F.J."/>
            <person name="Sabat G."/>
            <person name="Salamov A."/>
            <person name="Samejima M."/>
            <person name="Schmutz J."/>
            <person name="Slot J.C."/>
            <person name="St John F."/>
            <person name="Stenlid J."/>
            <person name="Sun H."/>
            <person name="Sun S."/>
            <person name="Syed K."/>
            <person name="Tsang A."/>
            <person name="Wiebenga A."/>
            <person name="Young D."/>
            <person name="Pisabarro A."/>
            <person name="Eastwood D.C."/>
            <person name="Martin F."/>
            <person name="Cullen D."/>
            <person name="Grigoriev I.V."/>
            <person name="Hibbett D.S."/>
        </authorList>
    </citation>
    <scope>NUCLEOTIDE SEQUENCE [LARGE SCALE GENOMIC DNA]</scope>
    <source>
        <strain evidence="2 3">DJM-731 SS1</strain>
    </source>
</reference>
<sequence>MHLRPSSHLYSDPSTPSSQTSSSPSTALTTPSPAALSRVLVPSGLGDVRVPVERIDPVLATRMVMVTLESVLYVKSQVPMSVQQMNFLGEAGKNARAVKKRVELLQTLDVLSSHMTTTFIQLSTALARCSTHLTQGETGRTHVLITLGPPSGGSKERVLLELEGVEIRDWEQKEPESEDEEQTNEEMEDEIEVGGGCSDLEASSGEEELDDEQPEEPEEREVSPSPAHNRAARSLSSSTSSRELSVSPLNSPCPKRSQPVSAGRSQQRPPDPARMLALALINLNQTNTPPTRVHLLLRAPRRFEHPSWEPRQALSRALDRGCFGTSGMFKVKKAQPERVKVITTRPPTTPPPVPIPTLSALNQETEAEADEPLWFEWTDKLHGFMEI</sequence>
<name>M5FS76_DACPD</name>
<evidence type="ECO:0000313" key="3">
    <source>
        <dbReference type="Proteomes" id="UP000030653"/>
    </source>
</evidence>
<dbReference type="OMA" id="MIWWSWD"/>
<feature type="compositionally biased region" description="Acidic residues" evidence="1">
    <location>
        <begin position="204"/>
        <end position="219"/>
    </location>
</feature>
<evidence type="ECO:0000256" key="1">
    <source>
        <dbReference type="SAM" id="MobiDB-lite"/>
    </source>
</evidence>
<feature type="region of interest" description="Disordered" evidence="1">
    <location>
        <begin position="166"/>
        <end position="270"/>
    </location>
</feature>
<gene>
    <name evidence="2" type="ORF">DACRYDRAFT_117257</name>
</gene>
<dbReference type="HOGENOM" id="CLU_035340_1_0_1"/>
<dbReference type="Proteomes" id="UP000030653">
    <property type="component" value="Unassembled WGS sequence"/>
</dbReference>
<dbReference type="GeneID" id="63685409"/>
<dbReference type="STRING" id="1858805.M5FS76"/>
<evidence type="ECO:0000313" key="2">
    <source>
        <dbReference type="EMBL" id="EJU00191.1"/>
    </source>
</evidence>
<dbReference type="EMBL" id="JH795867">
    <property type="protein sequence ID" value="EJU00191.1"/>
    <property type="molecule type" value="Genomic_DNA"/>
</dbReference>
<keyword evidence="3" id="KW-1185">Reference proteome</keyword>
<dbReference type="RefSeq" id="XP_040627088.1">
    <property type="nucleotide sequence ID" value="XM_040770347.1"/>
</dbReference>
<feature type="region of interest" description="Disordered" evidence="1">
    <location>
        <begin position="1"/>
        <end position="32"/>
    </location>
</feature>
<protein>
    <submittedName>
        <fullName evidence="2">Uncharacterized protein</fullName>
    </submittedName>
</protein>
<proteinExistence type="predicted"/>
<dbReference type="AlphaFoldDB" id="M5FS76"/>
<organism evidence="2 3">
    <name type="scientific">Dacryopinax primogenitus (strain DJM 731)</name>
    <name type="common">Brown rot fungus</name>
    <dbReference type="NCBI Taxonomy" id="1858805"/>
    <lineage>
        <taxon>Eukaryota</taxon>
        <taxon>Fungi</taxon>
        <taxon>Dikarya</taxon>
        <taxon>Basidiomycota</taxon>
        <taxon>Agaricomycotina</taxon>
        <taxon>Dacrymycetes</taxon>
        <taxon>Dacrymycetales</taxon>
        <taxon>Dacrymycetaceae</taxon>
        <taxon>Dacryopinax</taxon>
    </lineage>
</organism>
<feature type="compositionally biased region" description="Polar residues" evidence="1">
    <location>
        <begin position="258"/>
        <end position="268"/>
    </location>
</feature>
<feature type="compositionally biased region" description="Low complexity" evidence="1">
    <location>
        <begin position="234"/>
        <end position="249"/>
    </location>
</feature>
<feature type="compositionally biased region" description="Basic and acidic residues" evidence="1">
    <location>
        <begin position="166"/>
        <end position="175"/>
    </location>
</feature>
<feature type="compositionally biased region" description="Acidic residues" evidence="1">
    <location>
        <begin position="176"/>
        <end position="192"/>
    </location>
</feature>
<feature type="compositionally biased region" description="Low complexity" evidence="1">
    <location>
        <begin position="13"/>
        <end position="32"/>
    </location>
</feature>
<accession>M5FS76</accession>